<organism evidence="3 4">
    <name type="scientific">Corchorus capsularis</name>
    <name type="common">Jute</name>
    <dbReference type="NCBI Taxonomy" id="210143"/>
    <lineage>
        <taxon>Eukaryota</taxon>
        <taxon>Viridiplantae</taxon>
        <taxon>Streptophyta</taxon>
        <taxon>Embryophyta</taxon>
        <taxon>Tracheophyta</taxon>
        <taxon>Spermatophyta</taxon>
        <taxon>Magnoliopsida</taxon>
        <taxon>eudicotyledons</taxon>
        <taxon>Gunneridae</taxon>
        <taxon>Pentapetalae</taxon>
        <taxon>rosids</taxon>
        <taxon>malvids</taxon>
        <taxon>Malvales</taxon>
        <taxon>Malvaceae</taxon>
        <taxon>Grewioideae</taxon>
        <taxon>Apeibeae</taxon>
        <taxon>Corchorus</taxon>
    </lineage>
</organism>
<protein>
    <submittedName>
        <fullName evidence="3">Uncharacterized protein</fullName>
    </submittedName>
</protein>
<comment type="caution">
    <text evidence="3">The sequence shown here is derived from an EMBL/GenBank/DDBJ whole genome shotgun (WGS) entry which is preliminary data.</text>
</comment>
<proteinExistence type="predicted"/>
<evidence type="ECO:0000256" key="2">
    <source>
        <dbReference type="SAM" id="Phobius"/>
    </source>
</evidence>
<dbReference type="OMA" id="CKGTETI"/>
<reference evidence="3 4" key="1">
    <citation type="submission" date="2013-09" db="EMBL/GenBank/DDBJ databases">
        <title>Corchorus capsularis genome sequencing.</title>
        <authorList>
            <person name="Alam M."/>
            <person name="Haque M.S."/>
            <person name="Islam M.S."/>
            <person name="Emdad E.M."/>
            <person name="Islam M.M."/>
            <person name="Ahmed B."/>
            <person name="Halim A."/>
            <person name="Hossen Q.M.M."/>
            <person name="Hossain M.Z."/>
            <person name="Ahmed R."/>
            <person name="Khan M.M."/>
            <person name="Islam R."/>
            <person name="Rashid M.M."/>
            <person name="Khan S.A."/>
            <person name="Rahman M.S."/>
            <person name="Alam M."/>
        </authorList>
    </citation>
    <scope>NUCLEOTIDE SEQUENCE [LARGE SCALE GENOMIC DNA]</scope>
    <source>
        <strain evidence="4">cv. CVL-1</strain>
        <tissue evidence="3">Whole seedling</tissue>
    </source>
</reference>
<dbReference type="PANTHER" id="PTHR33430">
    <property type="entry name" value="MATERNAL EFFECT EMBRYO ARREST PROTEIN"/>
    <property type="match status" value="1"/>
</dbReference>
<feature type="transmembrane region" description="Helical" evidence="2">
    <location>
        <begin position="75"/>
        <end position="99"/>
    </location>
</feature>
<dbReference type="OrthoDB" id="666653at2759"/>
<feature type="region of interest" description="Disordered" evidence="1">
    <location>
        <begin position="157"/>
        <end position="181"/>
    </location>
</feature>
<evidence type="ECO:0000313" key="3">
    <source>
        <dbReference type="EMBL" id="OMO92915.1"/>
    </source>
</evidence>
<dbReference type="PANTHER" id="PTHR33430:SF1">
    <property type="entry name" value="PGG DOMAIN-CONTAINING PROTEIN"/>
    <property type="match status" value="1"/>
</dbReference>
<evidence type="ECO:0000313" key="4">
    <source>
        <dbReference type="Proteomes" id="UP000188268"/>
    </source>
</evidence>
<keyword evidence="2" id="KW-0812">Transmembrane</keyword>
<keyword evidence="2" id="KW-1133">Transmembrane helix</keyword>
<dbReference type="AlphaFoldDB" id="A0A1R3JDM3"/>
<dbReference type="Gramene" id="OMO92915">
    <property type="protein sequence ID" value="OMO92915"/>
    <property type="gene ID" value="CCACVL1_06731"/>
</dbReference>
<feature type="transmembrane region" description="Helical" evidence="2">
    <location>
        <begin position="33"/>
        <end position="54"/>
    </location>
</feature>
<dbReference type="Proteomes" id="UP000188268">
    <property type="component" value="Unassembled WGS sequence"/>
</dbReference>
<feature type="compositionally biased region" description="Polar residues" evidence="1">
    <location>
        <begin position="172"/>
        <end position="181"/>
    </location>
</feature>
<name>A0A1R3JDM3_COCAP</name>
<sequence length="181" mass="19756">MAVFIGLAFASPGQHSLENRPECDTDTGMAKRLVVYEVVSFASFLLSSLTAKTLKVQLHIHKFKIKIGLMKFKAFRGFMLSLSFVASVVGIVFLTLSMVNVIQIRLGKLSCGSLYSIQAVTALCGIVFVALTVYLPSTVNAIWVLVTTPQRQKNLVQNNTNNSASDHRQIENDSSGSGKRS</sequence>
<gene>
    <name evidence="3" type="ORF">CCACVL1_06731</name>
</gene>
<keyword evidence="4" id="KW-1185">Reference proteome</keyword>
<dbReference type="EMBL" id="AWWV01008136">
    <property type="protein sequence ID" value="OMO92915.1"/>
    <property type="molecule type" value="Genomic_DNA"/>
</dbReference>
<accession>A0A1R3JDM3</accession>
<feature type="transmembrane region" description="Helical" evidence="2">
    <location>
        <begin position="119"/>
        <end position="146"/>
    </location>
</feature>
<evidence type="ECO:0000256" key="1">
    <source>
        <dbReference type="SAM" id="MobiDB-lite"/>
    </source>
</evidence>
<dbReference type="STRING" id="210143.A0A1R3JDM3"/>
<keyword evidence="2" id="KW-0472">Membrane</keyword>